<dbReference type="GO" id="GO:0010291">
    <property type="term" value="F:beta-carotene 3-hydroxylase activity"/>
    <property type="evidence" value="ECO:0007669"/>
    <property type="project" value="TreeGrafter"/>
</dbReference>
<proteinExistence type="inferred from homology"/>
<evidence type="ECO:0000313" key="7">
    <source>
        <dbReference type="EMBL" id="NER60847.1"/>
    </source>
</evidence>
<organism evidence="8 10">
    <name type="scientific">Pseudomonas brassicae</name>
    <dbReference type="NCBI Taxonomy" id="2708063"/>
    <lineage>
        <taxon>Bacteria</taxon>
        <taxon>Pseudomonadati</taxon>
        <taxon>Pseudomonadota</taxon>
        <taxon>Gammaproteobacteria</taxon>
        <taxon>Pseudomonadales</taxon>
        <taxon>Pseudomonadaceae</taxon>
        <taxon>Pseudomonas</taxon>
    </lineage>
</organism>
<dbReference type="Pfam" id="PF04116">
    <property type="entry name" value="FA_hydroxylase"/>
    <property type="match status" value="1"/>
</dbReference>
<dbReference type="GO" id="GO:0016123">
    <property type="term" value="P:xanthophyll biosynthetic process"/>
    <property type="evidence" value="ECO:0007669"/>
    <property type="project" value="TreeGrafter"/>
</dbReference>
<reference evidence="9 10" key="1">
    <citation type="submission" date="2020-02" db="EMBL/GenBank/DDBJ databases">
        <title>Broccoli isolated Pseudomonas sp.</title>
        <authorList>
            <person name="Fujikawa T."/>
            <person name="Sawada H."/>
        </authorList>
    </citation>
    <scope>NUCLEOTIDE SEQUENCE [LARGE SCALE GENOMIC DNA]</scope>
    <source>
        <strain evidence="8 10">MAFF212427</strain>
        <strain evidence="7 9">MAFF212428</strain>
    </source>
</reference>
<comment type="caution">
    <text evidence="8">The sequence shown here is derived from an EMBL/GenBank/DDBJ whole genome shotgun (WGS) entry which is preliminary data.</text>
</comment>
<dbReference type="AlphaFoldDB" id="A0A6B3NYZ7"/>
<evidence type="ECO:0000313" key="9">
    <source>
        <dbReference type="Proteomes" id="UP000480410"/>
    </source>
</evidence>
<dbReference type="PANTHER" id="PTHR31899:SF9">
    <property type="entry name" value="BETA-CAROTENE 3-HYDROXYLASE 1, CHLOROPLASTIC"/>
    <property type="match status" value="1"/>
</dbReference>
<comment type="similarity">
    <text evidence="1">Belongs to the sterol desaturase family.</text>
</comment>
<dbReference type="InterPro" id="IPR006694">
    <property type="entry name" value="Fatty_acid_hydroxylase"/>
</dbReference>
<keyword evidence="10" id="KW-1185">Reference proteome</keyword>
<feature type="domain" description="Fatty acid hydroxylase" evidence="6">
    <location>
        <begin position="9"/>
        <end position="134"/>
    </location>
</feature>
<evidence type="ECO:0000256" key="5">
    <source>
        <dbReference type="SAM" id="Phobius"/>
    </source>
</evidence>
<protein>
    <submittedName>
        <fullName evidence="8">Beta-carotene hydroxylase</fullName>
    </submittedName>
</protein>
<dbReference type="Proteomes" id="UP000482634">
    <property type="component" value="Unassembled WGS sequence"/>
</dbReference>
<feature type="region of interest" description="Disordered" evidence="4">
    <location>
        <begin position="156"/>
        <end position="181"/>
    </location>
</feature>
<dbReference type="GO" id="GO:0005506">
    <property type="term" value="F:iron ion binding"/>
    <property type="evidence" value="ECO:0007669"/>
    <property type="project" value="InterPro"/>
</dbReference>
<feature type="compositionally biased region" description="Pro residues" evidence="4">
    <location>
        <begin position="172"/>
        <end position="181"/>
    </location>
</feature>
<keyword evidence="3" id="KW-0560">Oxidoreductase</keyword>
<accession>A0A6M0D025</accession>
<sequence length="181" mass="20444">MIAHLAIFLCTLVAMEGVGYLAHKYVMHGWGWFLHRSHHQAHLGPVETNDVYLVILALAAITLIVFGNAGHDPLQWVGAGVAAFGVIYVVVHDGIVHRHWPLRPRPRHPYLRRLYQAHLMHHAVKGRQHSVSFGFLYAPPLRTLKQQLRERRVRPLRPAPQPCAPASSNLRTPPPPSPSHR</sequence>
<keyword evidence="5" id="KW-0472">Membrane</keyword>
<dbReference type="RefSeq" id="WP_163946107.1">
    <property type="nucleotide sequence ID" value="NZ_JAAHBU010000187.1"/>
</dbReference>
<evidence type="ECO:0000313" key="8">
    <source>
        <dbReference type="EMBL" id="NER64857.1"/>
    </source>
</evidence>
<feature type="transmembrane region" description="Helical" evidence="5">
    <location>
        <begin position="51"/>
        <end position="70"/>
    </location>
</feature>
<gene>
    <name evidence="7" type="ORF">G3435_14390</name>
    <name evidence="8" type="ORF">G3436_14490</name>
</gene>
<keyword evidence="5" id="KW-0812">Transmembrane</keyword>
<dbReference type="InterPro" id="IPR045019">
    <property type="entry name" value="BETA-OHASE-like"/>
</dbReference>
<evidence type="ECO:0000313" key="10">
    <source>
        <dbReference type="Proteomes" id="UP000482634"/>
    </source>
</evidence>
<dbReference type="Proteomes" id="UP000480410">
    <property type="component" value="Unassembled WGS sequence"/>
</dbReference>
<name>A0A6B3NYZ7_9PSED</name>
<feature type="transmembrane region" description="Helical" evidence="5">
    <location>
        <begin position="6"/>
        <end position="26"/>
    </location>
</feature>
<evidence type="ECO:0000256" key="1">
    <source>
        <dbReference type="ARBA" id="ARBA00009324"/>
    </source>
</evidence>
<accession>A0A6B3NYZ7</accession>
<dbReference type="PANTHER" id="PTHR31899">
    <property type="entry name" value="BETA-CAROTENE 3-HYDROXYLASE 1, CHLOROPLASTIC"/>
    <property type="match status" value="1"/>
</dbReference>
<dbReference type="GO" id="GO:0016119">
    <property type="term" value="P:carotene metabolic process"/>
    <property type="evidence" value="ECO:0007669"/>
    <property type="project" value="TreeGrafter"/>
</dbReference>
<evidence type="ECO:0000256" key="4">
    <source>
        <dbReference type="SAM" id="MobiDB-lite"/>
    </source>
</evidence>
<evidence type="ECO:0000259" key="6">
    <source>
        <dbReference type="Pfam" id="PF04116"/>
    </source>
</evidence>
<keyword evidence="2" id="KW-0125">Carotenoid biosynthesis</keyword>
<dbReference type="EMBL" id="JAAHBV010000298">
    <property type="protein sequence ID" value="NER60847.1"/>
    <property type="molecule type" value="Genomic_DNA"/>
</dbReference>
<keyword evidence="5" id="KW-1133">Transmembrane helix</keyword>
<evidence type="ECO:0000256" key="3">
    <source>
        <dbReference type="ARBA" id="ARBA00023002"/>
    </source>
</evidence>
<dbReference type="EMBL" id="JAAHBU010000187">
    <property type="protein sequence ID" value="NER64857.1"/>
    <property type="molecule type" value="Genomic_DNA"/>
</dbReference>
<evidence type="ECO:0000256" key="2">
    <source>
        <dbReference type="ARBA" id="ARBA00022746"/>
    </source>
</evidence>
<feature type="transmembrane region" description="Helical" evidence="5">
    <location>
        <begin position="76"/>
        <end position="96"/>
    </location>
</feature>